<comment type="caution">
    <text evidence="1">The sequence shown here is derived from an EMBL/GenBank/DDBJ whole genome shotgun (WGS) entry which is preliminary data.</text>
</comment>
<evidence type="ECO:0000313" key="2">
    <source>
        <dbReference type="Proteomes" id="UP000587527"/>
    </source>
</evidence>
<keyword evidence="2" id="KW-1185">Reference proteome</keyword>
<reference evidence="1 2" key="1">
    <citation type="submission" date="2020-08" db="EMBL/GenBank/DDBJ databases">
        <title>Sequencing the genomes of 1000 actinobacteria strains.</title>
        <authorList>
            <person name="Klenk H.-P."/>
        </authorList>
    </citation>
    <scope>NUCLEOTIDE SEQUENCE [LARGE SCALE GENOMIC DNA]</scope>
    <source>
        <strain evidence="1 2">DSM 45362</strain>
    </source>
</reference>
<evidence type="ECO:0000313" key="1">
    <source>
        <dbReference type="EMBL" id="MBB5874562.1"/>
    </source>
</evidence>
<dbReference type="RefSeq" id="WP_184846783.1">
    <property type="nucleotide sequence ID" value="NZ_JACHMN010000003.1"/>
</dbReference>
<dbReference type="InterPro" id="IPR000944">
    <property type="entry name" value="Tscrpt_reg_Rrf2"/>
</dbReference>
<dbReference type="GO" id="GO:0005829">
    <property type="term" value="C:cytosol"/>
    <property type="evidence" value="ECO:0007669"/>
    <property type="project" value="TreeGrafter"/>
</dbReference>
<dbReference type="PANTHER" id="PTHR33221">
    <property type="entry name" value="WINGED HELIX-TURN-HELIX TRANSCRIPTIONAL REGULATOR, RRF2 FAMILY"/>
    <property type="match status" value="1"/>
</dbReference>
<dbReference type="Gene3D" id="1.10.10.10">
    <property type="entry name" value="Winged helix-like DNA-binding domain superfamily/Winged helix DNA-binding domain"/>
    <property type="match status" value="1"/>
</dbReference>
<dbReference type="InterPro" id="IPR036388">
    <property type="entry name" value="WH-like_DNA-bd_sf"/>
</dbReference>
<name>A0A841C655_9ACTN</name>
<dbReference type="Proteomes" id="UP000587527">
    <property type="component" value="Unassembled WGS sequence"/>
</dbReference>
<accession>A0A841C655</accession>
<dbReference type="EMBL" id="JACHMN010000003">
    <property type="protein sequence ID" value="MBB5874562.1"/>
    <property type="molecule type" value="Genomic_DNA"/>
</dbReference>
<protein>
    <submittedName>
        <fullName evidence="1">Rrf2 family protein</fullName>
    </submittedName>
</protein>
<dbReference type="PROSITE" id="PS51197">
    <property type="entry name" value="HTH_RRF2_2"/>
    <property type="match status" value="1"/>
</dbReference>
<dbReference type="PROSITE" id="PS01332">
    <property type="entry name" value="HTH_RRF2_1"/>
    <property type="match status" value="1"/>
</dbReference>
<proteinExistence type="predicted"/>
<sequence>MKLSGGVEWALHCCVVLTTAQAPVPVTQLAELHDVSGSYLAKQLQALSRAGIIRAVQGHSGGYRLTRPAADITVLDVVEAVDGPDPTFVCTEIRQRGPLATPPEQCAKACPIARTMIRADHAWRESLRATTIADLVADVRRDSGPEALPRVGAWLAGNAA</sequence>
<dbReference type="PANTHER" id="PTHR33221:SF13">
    <property type="entry name" value="TRANSCRIPTIONAL REGULATOR-RELATED"/>
    <property type="match status" value="1"/>
</dbReference>
<organism evidence="1 2">
    <name type="scientific">Allocatelliglobosispora scoriae</name>
    <dbReference type="NCBI Taxonomy" id="643052"/>
    <lineage>
        <taxon>Bacteria</taxon>
        <taxon>Bacillati</taxon>
        <taxon>Actinomycetota</taxon>
        <taxon>Actinomycetes</taxon>
        <taxon>Micromonosporales</taxon>
        <taxon>Micromonosporaceae</taxon>
        <taxon>Allocatelliglobosispora</taxon>
    </lineage>
</organism>
<dbReference type="InterPro" id="IPR030489">
    <property type="entry name" value="TR_Rrf2-type_CS"/>
</dbReference>
<dbReference type="NCBIfam" id="TIGR00738">
    <property type="entry name" value="rrf2_super"/>
    <property type="match status" value="1"/>
</dbReference>
<gene>
    <name evidence="1" type="ORF">F4553_007996</name>
</gene>
<dbReference type="SUPFAM" id="SSF46785">
    <property type="entry name" value="Winged helix' DNA-binding domain"/>
    <property type="match status" value="1"/>
</dbReference>
<dbReference type="Pfam" id="PF02082">
    <property type="entry name" value="Rrf2"/>
    <property type="match status" value="1"/>
</dbReference>
<dbReference type="AlphaFoldDB" id="A0A841C655"/>
<dbReference type="InterPro" id="IPR036390">
    <property type="entry name" value="WH_DNA-bd_sf"/>
</dbReference>
<dbReference type="GO" id="GO:0003700">
    <property type="term" value="F:DNA-binding transcription factor activity"/>
    <property type="evidence" value="ECO:0007669"/>
    <property type="project" value="TreeGrafter"/>
</dbReference>